<dbReference type="Pfam" id="PF01965">
    <property type="entry name" value="DJ-1_PfpI"/>
    <property type="match status" value="1"/>
</dbReference>
<keyword evidence="4" id="KW-0812">Transmembrane</keyword>
<dbReference type="InterPro" id="IPR009057">
    <property type="entry name" value="Homeodomain-like_sf"/>
</dbReference>
<dbReference type="CDD" id="cd03136">
    <property type="entry name" value="GATase1_AraC_ArgR_like"/>
    <property type="match status" value="1"/>
</dbReference>
<accession>A0A520MNT0</accession>
<dbReference type="SUPFAM" id="SSF52317">
    <property type="entry name" value="Class I glutamine amidotransferase-like"/>
    <property type="match status" value="1"/>
</dbReference>
<dbReference type="InterPro" id="IPR018060">
    <property type="entry name" value="HTH_AraC"/>
</dbReference>
<evidence type="ECO:0000259" key="5">
    <source>
        <dbReference type="PROSITE" id="PS01124"/>
    </source>
</evidence>
<dbReference type="InterPro" id="IPR029062">
    <property type="entry name" value="Class_I_gatase-like"/>
</dbReference>
<dbReference type="PRINTS" id="PR00032">
    <property type="entry name" value="HTHARAC"/>
</dbReference>
<dbReference type="SUPFAM" id="SSF46689">
    <property type="entry name" value="Homeodomain-like"/>
    <property type="match status" value="2"/>
</dbReference>
<dbReference type="PANTHER" id="PTHR43130:SF3">
    <property type="entry name" value="HTH-TYPE TRANSCRIPTIONAL REGULATOR RV1931C"/>
    <property type="match status" value="1"/>
</dbReference>
<dbReference type="AlphaFoldDB" id="A0A520MNT0"/>
<dbReference type="PANTHER" id="PTHR43130">
    <property type="entry name" value="ARAC-FAMILY TRANSCRIPTIONAL REGULATOR"/>
    <property type="match status" value="1"/>
</dbReference>
<keyword evidence="4" id="KW-1133">Transmembrane helix</keyword>
<dbReference type="Pfam" id="PF12833">
    <property type="entry name" value="HTH_18"/>
    <property type="match status" value="1"/>
</dbReference>
<keyword evidence="1" id="KW-0805">Transcription regulation</keyword>
<dbReference type="InterPro" id="IPR018062">
    <property type="entry name" value="HTH_AraC-typ_CS"/>
</dbReference>
<dbReference type="SMART" id="SM00342">
    <property type="entry name" value="HTH_ARAC"/>
    <property type="match status" value="1"/>
</dbReference>
<keyword evidence="4" id="KW-0472">Membrane</keyword>
<sequence length="326" mass="36706">MPETTLQTHHSAHLAVGFILMPSFTLLPFSAFIDALRLAADEGDKSRQVNCQWTVMGPDLAPVSSSAGVTVKPWETYRDPSDFDYIVVVGGLLDQTLEGSDHVVDYLQRADDAHVPIVGLCTGSFVMIRAGLMDQRRCCVSWFHHKDLTDRFDNVTPVADQLFVDDGDRITCAGGAVAADLAAYIIERHLGQNWARKSLRILVMDNPRPADAPQPQPGADYEVSNRWVARALLLMEQNLSRPLSTDEMADRLAISKRQLERLFISDTGESLQKFYRKIRLRYGLWLLQNTDRLITDIGQECGFSDTAHFSRVFRQAFDKKPTDYRS</sequence>
<evidence type="ECO:0000256" key="2">
    <source>
        <dbReference type="ARBA" id="ARBA00023125"/>
    </source>
</evidence>
<dbReference type="GO" id="GO:0043565">
    <property type="term" value="F:sequence-specific DNA binding"/>
    <property type="evidence" value="ECO:0007669"/>
    <property type="project" value="InterPro"/>
</dbReference>
<dbReference type="GO" id="GO:0003700">
    <property type="term" value="F:DNA-binding transcription factor activity"/>
    <property type="evidence" value="ECO:0007669"/>
    <property type="project" value="InterPro"/>
</dbReference>
<dbReference type="EMBL" id="SHBP01000001">
    <property type="protein sequence ID" value="RZO22872.1"/>
    <property type="molecule type" value="Genomic_DNA"/>
</dbReference>
<proteinExistence type="predicted"/>
<evidence type="ECO:0000313" key="6">
    <source>
        <dbReference type="EMBL" id="RZO22872.1"/>
    </source>
</evidence>
<dbReference type="PROSITE" id="PS01124">
    <property type="entry name" value="HTH_ARAC_FAMILY_2"/>
    <property type="match status" value="1"/>
</dbReference>
<organism evidence="6 7">
    <name type="scientific">SAR92 clade bacterium</name>
    <dbReference type="NCBI Taxonomy" id="2315479"/>
    <lineage>
        <taxon>Bacteria</taxon>
        <taxon>Pseudomonadati</taxon>
        <taxon>Pseudomonadota</taxon>
        <taxon>Gammaproteobacteria</taxon>
        <taxon>Cellvibrionales</taxon>
        <taxon>Porticoccaceae</taxon>
        <taxon>SAR92 clade</taxon>
    </lineage>
</organism>
<feature type="transmembrane region" description="Helical" evidence="4">
    <location>
        <begin position="12"/>
        <end position="36"/>
    </location>
</feature>
<comment type="caution">
    <text evidence="6">The sequence shown here is derived from an EMBL/GenBank/DDBJ whole genome shotgun (WGS) entry which is preliminary data.</text>
</comment>
<protein>
    <submittedName>
        <fullName evidence="6">GlxA family transcriptional regulator</fullName>
    </submittedName>
</protein>
<keyword evidence="3" id="KW-0804">Transcription</keyword>
<gene>
    <name evidence="6" type="ORF">EVB03_00465</name>
</gene>
<feature type="domain" description="HTH araC/xylS-type" evidence="5">
    <location>
        <begin position="229"/>
        <end position="326"/>
    </location>
</feature>
<evidence type="ECO:0000313" key="7">
    <source>
        <dbReference type="Proteomes" id="UP000315889"/>
    </source>
</evidence>
<dbReference type="Gene3D" id="3.40.50.880">
    <property type="match status" value="1"/>
</dbReference>
<dbReference type="InterPro" id="IPR002818">
    <property type="entry name" value="DJ-1/PfpI"/>
</dbReference>
<dbReference type="Gene3D" id="1.10.10.60">
    <property type="entry name" value="Homeodomain-like"/>
    <property type="match status" value="1"/>
</dbReference>
<evidence type="ECO:0000256" key="1">
    <source>
        <dbReference type="ARBA" id="ARBA00023015"/>
    </source>
</evidence>
<reference evidence="6 7" key="1">
    <citation type="submission" date="2019-02" db="EMBL/GenBank/DDBJ databases">
        <title>Prokaryotic population dynamics and viral predation in marine succession experiment using metagenomics: the confinement effect.</title>
        <authorList>
            <person name="Haro-Moreno J.M."/>
            <person name="Rodriguez-Valera F."/>
            <person name="Lopez-Perez M."/>
        </authorList>
    </citation>
    <scope>NUCLEOTIDE SEQUENCE [LARGE SCALE GENOMIC DNA]</scope>
    <source>
        <strain evidence="6">MED-G170</strain>
    </source>
</reference>
<evidence type="ECO:0000256" key="4">
    <source>
        <dbReference type="SAM" id="Phobius"/>
    </source>
</evidence>
<dbReference type="PROSITE" id="PS00041">
    <property type="entry name" value="HTH_ARAC_FAMILY_1"/>
    <property type="match status" value="1"/>
</dbReference>
<name>A0A520MNT0_9GAMM</name>
<dbReference type="InterPro" id="IPR052158">
    <property type="entry name" value="INH-QAR"/>
</dbReference>
<dbReference type="InterPro" id="IPR020449">
    <property type="entry name" value="Tscrpt_reg_AraC-type_HTH"/>
</dbReference>
<evidence type="ECO:0000256" key="3">
    <source>
        <dbReference type="ARBA" id="ARBA00023163"/>
    </source>
</evidence>
<dbReference type="Proteomes" id="UP000315889">
    <property type="component" value="Unassembled WGS sequence"/>
</dbReference>
<keyword evidence="2" id="KW-0238">DNA-binding</keyword>